<gene>
    <name evidence="5" type="ORF">FHX40_4805</name>
</gene>
<keyword evidence="6" id="KW-1185">Reference proteome</keyword>
<feature type="domain" description="Aldehyde oxidase/xanthine dehydrogenase a/b hammerhead" evidence="4">
    <location>
        <begin position="54"/>
        <end position="159"/>
    </location>
</feature>
<dbReference type="SUPFAM" id="SSF54665">
    <property type="entry name" value="CO dehydrogenase molybdoprotein N-domain-like"/>
    <property type="match status" value="1"/>
</dbReference>
<dbReference type="OrthoDB" id="9758509at2"/>
<evidence type="ECO:0000256" key="3">
    <source>
        <dbReference type="SAM" id="MobiDB-lite"/>
    </source>
</evidence>
<dbReference type="InterPro" id="IPR046867">
    <property type="entry name" value="AldOxase/xan_DH_MoCoBD2"/>
</dbReference>
<dbReference type="PANTHER" id="PTHR11908">
    <property type="entry name" value="XANTHINE DEHYDROGENASE"/>
    <property type="match status" value="1"/>
</dbReference>
<dbReference type="GO" id="GO:0005506">
    <property type="term" value="F:iron ion binding"/>
    <property type="evidence" value="ECO:0007669"/>
    <property type="project" value="InterPro"/>
</dbReference>
<dbReference type="SMART" id="SM01008">
    <property type="entry name" value="Ald_Xan_dh_C"/>
    <property type="match status" value="1"/>
</dbReference>
<dbReference type="EMBL" id="VFPQ01000002">
    <property type="protein sequence ID" value="TQM72652.1"/>
    <property type="molecule type" value="Genomic_DNA"/>
</dbReference>
<feature type="region of interest" description="Disordered" evidence="3">
    <location>
        <begin position="334"/>
        <end position="353"/>
    </location>
</feature>
<dbReference type="Pfam" id="PF01315">
    <property type="entry name" value="Ald_Xan_dh_C"/>
    <property type="match status" value="1"/>
</dbReference>
<sequence>MDHRYADQATAVSGHRDDPWHDAPWNGGRHGGGRANGDRRNRDRRDGDEWAKVTGRARFAAEYSPGAALAYAVPVQATIARGEVVNVDSETILTMPGMLAVLWHGNAPGLGVPEESDLALFQSPKIAYRGQFVAAVVAETLETAYDAAARVRVDYAPEPHDVVLREDHPRAYRTWEEAPEEDGRDAVERALREAAVRLDLTYTTPAYHHNPMEPHSTVAVWDERGLVLYDSCPGATAVRETLAELFTLPPSLVRVITPHVGVGYGSTPEARPQTVLAAIAAQVTGRPVKVTLTRRQMFAVTGYRTPLVQRVRLGADGRGRLVALGHDVVEQTSTVADPGRGTESSGPASGPAAEAATGMARLVYDVPLRYRTHTVVPLDVPTPSWSRTYGEFPGTFALESAMDELAAACGLDPIELRLRNLPGADRQGYGTAASAAVAACLRTGAEHFGWAGRDPAPGVRWDGRRLVGTGVAVSAYPARQPRPEATAWRDDDGRYRVRLAAARMRPEERAALTTIAAVVLGVTPERVEIEVGGEGGAAGPPGGAARGDEPEDVVRWSMPVVRACEALLELLGAAEHGRGGRPGGHAEGTPVAVSARADDPDRRHVYGAQFAEVRVNADTGEIRVPRLLGVFTVGGAAGGAAEEDELRALFAGAMTLGLSMTLFEEGEIDERWGGFLNQDLSHYLLATFADAPYVEAHLVPGDGLGPEPPSAGHLAGVGTVGAAAAIANAVYHATGIRVRDLPIRLDALVGRPPLA</sequence>
<dbReference type="PANTHER" id="PTHR11908:SF132">
    <property type="entry name" value="ALDEHYDE OXIDASE 1-RELATED"/>
    <property type="match status" value="1"/>
</dbReference>
<organism evidence="5 6">
    <name type="scientific">Thermopolyspora flexuosa</name>
    <dbReference type="NCBI Taxonomy" id="103836"/>
    <lineage>
        <taxon>Bacteria</taxon>
        <taxon>Bacillati</taxon>
        <taxon>Actinomycetota</taxon>
        <taxon>Actinomycetes</taxon>
        <taxon>Streptosporangiales</taxon>
        <taxon>Streptosporangiaceae</taxon>
        <taxon>Thermopolyspora</taxon>
    </lineage>
</organism>
<dbReference type="Pfam" id="PF02738">
    <property type="entry name" value="MoCoBD_1"/>
    <property type="match status" value="1"/>
</dbReference>
<keyword evidence="1" id="KW-0500">Molybdenum</keyword>
<dbReference type="Gene3D" id="3.30.365.10">
    <property type="entry name" value="Aldehyde oxidase/xanthine dehydrogenase, molybdopterin binding domain"/>
    <property type="match status" value="4"/>
</dbReference>
<dbReference type="InterPro" id="IPR036856">
    <property type="entry name" value="Ald_Oxase/Xan_DH_a/b_sf"/>
</dbReference>
<dbReference type="SUPFAM" id="SSF56003">
    <property type="entry name" value="Molybdenum cofactor-binding domain"/>
    <property type="match status" value="1"/>
</dbReference>
<evidence type="ECO:0000259" key="4">
    <source>
        <dbReference type="SMART" id="SM01008"/>
    </source>
</evidence>
<evidence type="ECO:0000313" key="6">
    <source>
        <dbReference type="Proteomes" id="UP000319213"/>
    </source>
</evidence>
<dbReference type="InterPro" id="IPR037165">
    <property type="entry name" value="AldOxase/xan_DH_Mopterin-bd_sf"/>
</dbReference>
<evidence type="ECO:0000256" key="1">
    <source>
        <dbReference type="ARBA" id="ARBA00022505"/>
    </source>
</evidence>
<feature type="compositionally biased region" description="Low complexity" evidence="3">
    <location>
        <begin position="341"/>
        <end position="353"/>
    </location>
</feature>
<evidence type="ECO:0000313" key="5">
    <source>
        <dbReference type="EMBL" id="TQM72652.1"/>
    </source>
</evidence>
<keyword evidence="2" id="KW-0560">Oxidoreductase</keyword>
<dbReference type="InterPro" id="IPR016208">
    <property type="entry name" value="Ald_Oxase/xanthine_DH-like"/>
</dbReference>
<dbReference type="Proteomes" id="UP000319213">
    <property type="component" value="Unassembled WGS sequence"/>
</dbReference>
<accession>A0A543IQ01</accession>
<feature type="compositionally biased region" description="Basic and acidic residues" evidence="3">
    <location>
        <begin position="36"/>
        <end position="47"/>
    </location>
</feature>
<dbReference type="Gene3D" id="3.90.1170.50">
    <property type="entry name" value="Aldehyde oxidase/xanthine dehydrogenase, a/b hammerhead"/>
    <property type="match status" value="1"/>
</dbReference>
<feature type="region of interest" description="Disordered" evidence="3">
    <location>
        <begin position="576"/>
        <end position="597"/>
    </location>
</feature>
<proteinExistence type="predicted"/>
<dbReference type="RefSeq" id="WP_142262186.1">
    <property type="nucleotide sequence ID" value="NZ_BMPV01000002.1"/>
</dbReference>
<name>A0A543IQ01_9ACTN</name>
<comment type="caution">
    <text evidence="5">The sequence shown here is derived from an EMBL/GenBank/DDBJ whole genome shotgun (WGS) entry which is preliminary data.</text>
</comment>
<dbReference type="GO" id="GO:0016491">
    <property type="term" value="F:oxidoreductase activity"/>
    <property type="evidence" value="ECO:0007669"/>
    <property type="project" value="UniProtKB-KW"/>
</dbReference>
<dbReference type="AlphaFoldDB" id="A0A543IQ01"/>
<dbReference type="InterPro" id="IPR008274">
    <property type="entry name" value="AldOxase/xan_DH_MoCoBD1"/>
</dbReference>
<protein>
    <submittedName>
        <fullName evidence="5">Xanthine dehydrogenase YagR molybdenum-binding subunit</fullName>
    </submittedName>
</protein>
<dbReference type="InterPro" id="IPR000674">
    <property type="entry name" value="Ald_Oxase/Xan_DH_a/b"/>
</dbReference>
<reference evidence="5 6" key="1">
    <citation type="submission" date="2019-06" db="EMBL/GenBank/DDBJ databases">
        <title>Sequencing the genomes of 1000 actinobacteria strains.</title>
        <authorList>
            <person name="Klenk H.-P."/>
        </authorList>
    </citation>
    <scope>NUCLEOTIDE SEQUENCE [LARGE SCALE GENOMIC DNA]</scope>
    <source>
        <strain evidence="5 6">DSM 43186</strain>
    </source>
</reference>
<dbReference type="Pfam" id="PF20256">
    <property type="entry name" value="MoCoBD_2"/>
    <property type="match status" value="1"/>
</dbReference>
<feature type="region of interest" description="Disordered" evidence="3">
    <location>
        <begin position="1"/>
        <end position="47"/>
    </location>
</feature>
<evidence type="ECO:0000256" key="2">
    <source>
        <dbReference type="ARBA" id="ARBA00023002"/>
    </source>
</evidence>